<keyword evidence="2" id="KW-1185">Reference proteome</keyword>
<dbReference type="Proteomes" id="UP001175353">
    <property type="component" value="Unassembled WGS sequence"/>
</dbReference>
<reference evidence="1" key="1">
    <citation type="submission" date="2023-06" db="EMBL/GenBank/DDBJ databases">
        <title>Black Yeasts Isolated from many extreme environments.</title>
        <authorList>
            <person name="Coleine C."/>
            <person name="Stajich J.E."/>
            <person name="Selbmann L."/>
        </authorList>
    </citation>
    <scope>NUCLEOTIDE SEQUENCE</scope>
    <source>
        <strain evidence="1">CCFEE 5200</strain>
    </source>
</reference>
<name>A0AAN6QWI1_9PEZI</name>
<sequence length="124" mass="13755">MSRPSVAPVKAFAGDVQEVITITDITNQIITNAEVLFAREHDLKVVSAQVPTGLMHFASLVASDPKSASVHRVLVLVFSCRLLLTLVQEYKVVLTGPGEKNRRDSMMKLLEETERRVAKQVLKK</sequence>
<proteinExistence type="predicted"/>
<evidence type="ECO:0000313" key="1">
    <source>
        <dbReference type="EMBL" id="KAK0996713.1"/>
    </source>
</evidence>
<protein>
    <submittedName>
        <fullName evidence="1">Uncharacterized protein</fullName>
    </submittedName>
</protein>
<gene>
    <name evidence="1" type="ORF">LTR91_006925</name>
</gene>
<comment type="caution">
    <text evidence="1">The sequence shown here is derived from an EMBL/GenBank/DDBJ whole genome shotgun (WGS) entry which is preliminary data.</text>
</comment>
<accession>A0AAN6QWI1</accession>
<organism evidence="1 2">
    <name type="scientific">Friedmanniomyces endolithicus</name>
    <dbReference type="NCBI Taxonomy" id="329885"/>
    <lineage>
        <taxon>Eukaryota</taxon>
        <taxon>Fungi</taxon>
        <taxon>Dikarya</taxon>
        <taxon>Ascomycota</taxon>
        <taxon>Pezizomycotina</taxon>
        <taxon>Dothideomycetes</taxon>
        <taxon>Dothideomycetidae</taxon>
        <taxon>Mycosphaerellales</taxon>
        <taxon>Teratosphaeriaceae</taxon>
        <taxon>Friedmanniomyces</taxon>
    </lineage>
</organism>
<dbReference type="EMBL" id="JAUJLE010000048">
    <property type="protein sequence ID" value="KAK0996713.1"/>
    <property type="molecule type" value="Genomic_DNA"/>
</dbReference>
<evidence type="ECO:0000313" key="2">
    <source>
        <dbReference type="Proteomes" id="UP001175353"/>
    </source>
</evidence>
<dbReference type="AlphaFoldDB" id="A0AAN6QWI1"/>